<name>A0A1E5CPI1_9VIBR</name>
<dbReference type="EMBL" id="AJYW02000290">
    <property type="protein sequence ID" value="OEE71482.1"/>
    <property type="molecule type" value="Genomic_DNA"/>
</dbReference>
<sequence>MDSPVLMIRYKNWLTRYDNAKAAIIDRDHIKIIWNWKVPPSAPLLILRYKNVQYLNDTYFNY</sequence>
<dbReference type="Proteomes" id="UP000094165">
    <property type="component" value="Unassembled WGS sequence"/>
</dbReference>
<keyword evidence="2" id="KW-1185">Reference proteome</keyword>
<comment type="caution">
    <text evidence="1">The sequence shown here is derived from an EMBL/GenBank/DDBJ whole genome shotgun (WGS) entry which is preliminary data.</text>
</comment>
<evidence type="ECO:0000313" key="2">
    <source>
        <dbReference type="Proteomes" id="UP000094165"/>
    </source>
</evidence>
<organism evidence="1 2">
    <name type="scientific">Vibrio genomosp. F6 str. FF-238</name>
    <dbReference type="NCBI Taxonomy" id="1191298"/>
    <lineage>
        <taxon>Bacteria</taxon>
        <taxon>Pseudomonadati</taxon>
        <taxon>Pseudomonadota</taxon>
        <taxon>Gammaproteobacteria</taxon>
        <taxon>Vibrionales</taxon>
        <taxon>Vibrionaceae</taxon>
        <taxon>Vibrio</taxon>
    </lineage>
</organism>
<accession>A0A1E5CPI1</accession>
<proteinExistence type="predicted"/>
<reference evidence="1 2" key="1">
    <citation type="journal article" date="2012" name="Science">
        <title>Ecological populations of bacteria act as socially cohesive units of antibiotic production and resistance.</title>
        <authorList>
            <person name="Cordero O.X."/>
            <person name="Wildschutte H."/>
            <person name="Kirkup B."/>
            <person name="Proehl S."/>
            <person name="Ngo L."/>
            <person name="Hussain F."/>
            <person name="Le Roux F."/>
            <person name="Mincer T."/>
            <person name="Polz M.F."/>
        </authorList>
    </citation>
    <scope>NUCLEOTIDE SEQUENCE [LARGE SCALE GENOMIC DNA]</scope>
    <source>
        <strain evidence="1 2">FF-238</strain>
    </source>
</reference>
<dbReference type="AlphaFoldDB" id="A0A1E5CPI1"/>
<gene>
    <name evidence="1" type="ORF">A130_01090</name>
</gene>
<evidence type="ECO:0000313" key="1">
    <source>
        <dbReference type="EMBL" id="OEE71482.1"/>
    </source>
</evidence>
<protein>
    <submittedName>
        <fullName evidence="1">Uncharacterized protein</fullName>
    </submittedName>
</protein>